<keyword evidence="11" id="KW-1185">Reference proteome</keyword>
<keyword evidence="7 9" id="KW-0472">Membrane</keyword>
<name>A0ABV4FYR4_9BRAD</name>
<feature type="transmembrane region" description="Helical" evidence="9">
    <location>
        <begin position="49"/>
        <end position="69"/>
    </location>
</feature>
<keyword evidence="6 9" id="KW-1133">Transmembrane helix</keyword>
<sequence length="359" mass="36598">MLSPSTIAFACGLAAGAVLGVAGRAGRFCTLAMLEDAFFGSDFRRLKSFALAAAVALLATQALAAFGIVDLSRSIYLTASIGLGGAIIGGLMFGVGMALVGTCGFGTLVRVGGGDLRAIVVFLVLGLSALATMRGITGMLRLMLIEPLSVRLPEGSTQTLTSLLGAGSAMRAILVVAISAALAFWALADGRLIRSPRLLASGLTVGAAIAFGWFATGWLADDEFDPARVSSLSFVAPLGDAILYVATFSGARLNFGIGSVAGVVAGSFAAAMLARGFRWEACDDARELKRHMIGALLMGIGGIMSMGCTIGQGLSALSTLAVSAPVTMLAIACGARLGLEFTMTGEWLPAVRRLFGVST</sequence>
<evidence type="ECO:0000313" key="11">
    <source>
        <dbReference type="Proteomes" id="UP001565369"/>
    </source>
</evidence>
<keyword evidence="4" id="KW-0997">Cell inner membrane</keyword>
<protein>
    <submittedName>
        <fullName evidence="10">Membrane protein YedE/YeeE</fullName>
    </submittedName>
</protein>
<dbReference type="Proteomes" id="UP001565369">
    <property type="component" value="Unassembled WGS sequence"/>
</dbReference>
<reference evidence="10 11" key="1">
    <citation type="submission" date="2024-07" db="EMBL/GenBank/DDBJ databases">
        <title>Genomic Encyclopedia of Type Strains, Phase V (KMG-V): Genome sequencing to study the core and pangenomes of soil and plant-associated prokaryotes.</title>
        <authorList>
            <person name="Whitman W."/>
        </authorList>
    </citation>
    <scope>NUCLEOTIDE SEQUENCE [LARGE SCALE GENOMIC DNA]</scope>
    <source>
        <strain evidence="10 11">USDA 152</strain>
    </source>
</reference>
<evidence type="ECO:0000256" key="2">
    <source>
        <dbReference type="ARBA" id="ARBA00022448"/>
    </source>
</evidence>
<dbReference type="PANTHER" id="PTHR30574">
    <property type="entry name" value="INNER MEMBRANE PROTEIN YEDE"/>
    <property type="match status" value="1"/>
</dbReference>
<dbReference type="RefSeq" id="WP_028143558.1">
    <property type="nucleotide sequence ID" value="NZ_AP021854.1"/>
</dbReference>
<comment type="similarity">
    <text evidence="8">Belongs to the TsuA/YedE (TC 9.B.102) family.</text>
</comment>
<keyword evidence="2" id="KW-0813">Transport</keyword>
<evidence type="ECO:0000256" key="5">
    <source>
        <dbReference type="ARBA" id="ARBA00022692"/>
    </source>
</evidence>
<feature type="transmembrane region" description="Helical" evidence="9">
    <location>
        <begin position="295"/>
        <end position="314"/>
    </location>
</feature>
<feature type="transmembrane region" description="Helical" evidence="9">
    <location>
        <begin position="119"/>
        <end position="142"/>
    </location>
</feature>
<feature type="transmembrane region" description="Helical" evidence="9">
    <location>
        <begin position="163"/>
        <end position="186"/>
    </location>
</feature>
<evidence type="ECO:0000313" key="10">
    <source>
        <dbReference type="EMBL" id="MEY9456756.1"/>
    </source>
</evidence>
<keyword evidence="5 9" id="KW-0812">Transmembrane</keyword>
<feature type="transmembrane region" description="Helical" evidence="9">
    <location>
        <begin position="198"/>
        <end position="220"/>
    </location>
</feature>
<proteinExistence type="inferred from homology"/>
<dbReference type="EMBL" id="JBGBZJ010000003">
    <property type="protein sequence ID" value="MEY9456756.1"/>
    <property type="molecule type" value="Genomic_DNA"/>
</dbReference>
<evidence type="ECO:0000256" key="1">
    <source>
        <dbReference type="ARBA" id="ARBA00004429"/>
    </source>
</evidence>
<feature type="transmembrane region" description="Helical" evidence="9">
    <location>
        <begin position="320"/>
        <end position="339"/>
    </location>
</feature>
<dbReference type="Pfam" id="PF04143">
    <property type="entry name" value="Sulf_transp"/>
    <property type="match status" value="1"/>
</dbReference>
<evidence type="ECO:0000256" key="8">
    <source>
        <dbReference type="ARBA" id="ARBA00035655"/>
    </source>
</evidence>
<accession>A0ABV4FYR4</accession>
<feature type="transmembrane region" description="Helical" evidence="9">
    <location>
        <begin position="255"/>
        <end position="274"/>
    </location>
</feature>
<feature type="transmembrane region" description="Helical" evidence="9">
    <location>
        <begin position="76"/>
        <end position="99"/>
    </location>
</feature>
<evidence type="ECO:0000256" key="9">
    <source>
        <dbReference type="SAM" id="Phobius"/>
    </source>
</evidence>
<evidence type="ECO:0000256" key="3">
    <source>
        <dbReference type="ARBA" id="ARBA00022475"/>
    </source>
</evidence>
<dbReference type="PANTHER" id="PTHR30574:SF1">
    <property type="entry name" value="SULPHUR TRANSPORT DOMAIN-CONTAINING PROTEIN"/>
    <property type="match status" value="1"/>
</dbReference>
<comment type="caution">
    <text evidence="10">The sequence shown here is derived from an EMBL/GenBank/DDBJ whole genome shotgun (WGS) entry which is preliminary data.</text>
</comment>
<evidence type="ECO:0000256" key="4">
    <source>
        <dbReference type="ARBA" id="ARBA00022519"/>
    </source>
</evidence>
<dbReference type="InterPro" id="IPR007272">
    <property type="entry name" value="Sulf_transp_TsuA/YedE"/>
</dbReference>
<comment type="subcellular location">
    <subcellularLocation>
        <location evidence="1">Cell inner membrane</location>
        <topology evidence="1">Multi-pass membrane protein</topology>
    </subcellularLocation>
</comment>
<gene>
    <name evidence="10" type="ORF">ABIG07_005704</name>
</gene>
<evidence type="ECO:0000256" key="6">
    <source>
        <dbReference type="ARBA" id="ARBA00022989"/>
    </source>
</evidence>
<keyword evidence="3" id="KW-1003">Cell membrane</keyword>
<organism evidence="10 11">
    <name type="scientific">Bradyrhizobium ottawaense</name>
    <dbReference type="NCBI Taxonomy" id="931866"/>
    <lineage>
        <taxon>Bacteria</taxon>
        <taxon>Pseudomonadati</taxon>
        <taxon>Pseudomonadota</taxon>
        <taxon>Alphaproteobacteria</taxon>
        <taxon>Hyphomicrobiales</taxon>
        <taxon>Nitrobacteraceae</taxon>
        <taxon>Bradyrhizobium</taxon>
    </lineage>
</organism>
<evidence type="ECO:0000256" key="7">
    <source>
        <dbReference type="ARBA" id="ARBA00023136"/>
    </source>
</evidence>